<accession>A0A9P6RP42</accession>
<keyword evidence="9" id="KW-1185">Reference proteome</keyword>
<comment type="caution">
    <text evidence="8">The sequence shown here is derived from an EMBL/GenBank/DDBJ whole genome shotgun (WGS) entry which is preliminary data.</text>
</comment>
<dbReference type="PANTHER" id="PTHR14582:SF1">
    <property type="entry name" value="CENTROMERE PROTEIN O"/>
    <property type="match status" value="1"/>
</dbReference>
<dbReference type="GO" id="GO:0005634">
    <property type="term" value="C:nucleus"/>
    <property type="evidence" value="ECO:0007669"/>
    <property type="project" value="UniProtKB-SubCell"/>
</dbReference>
<evidence type="ECO:0000256" key="3">
    <source>
        <dbReference type="ARBA" id="ARBA00007321"/>
    </source>
</evidence>
<dbReference type="InterPro" id="IPR018464">
    <property type="entry name" value="CENP-O"/>
</dbReference>
<evidence type="ECO:0000256" key="6">
    <source>
        <dbReference type="ARBA" id="ARBA00023328"/>
    </source>
</evidence>
<dbReference type="CDD" id="cd23835">
    <property type="entry name" value="DRWD-N_CENP-O"/>
    <property type="match status" value="1"/>
</dbReference>
<evidence type="ECO:0000313" key="9">
    <source>
        <dbReference type="Proteomes" id="UP000823405"/>
    </source>
</evidence>
<dbReference type="GO" id="GO:0031511">
    <property type="term" value="C:Mis6-Sim4 complex"/>
    <property type="evidence" value="ECO:0007669"/>
    <property type="project" value="TreeGrafter"/>
</dbReference>
<dbReference type="Proteomes" id="UP000823405">
    <property type="component" value="Unassembled WGS sequence"/>
</dbReference>
<evidence type="ECO:0000256" key="7">
    <source>
        <dbReference type="SAM" id="MobiDB-lite"/>
    </source>
</evidence>
<evidence type="ECO:0000256" key="2">
    <source>
        <dbReference type="ARBA" id="ARBA00004584"/>
    </source>
</evidence>
<gene>
    <name evidence="8" type="ORF">BGZ97_010628</name>
</gene>
<sequence>MEAKRDALLRQIEQEEKSITDDYDPPSAPEPEVVAADDQEQKRLQDILMAYRLTGVTLFNGDEFDQQDWSQYGVDDILEGPKDAGIRFDTFALGKYHEPYYIMLRTTPKKDTMNNAQDKNDEDFRLDTRNSTFEIAKHTIPHWIPLRELEKRYLNRDMSTFTQSVSDYLQAFVTKRENIVEIVKTLSLDDSLIQEATAAAREEASTSTPEQNPISVPRVTCQAKDAAIRDVVLGCFRYDVLFTLYHRRRTRDQKKLAEKELTTTTSAFSSTLDNTKLLGDNDLNMDVDDKDLEEQLERKADIELLTSQSVPNLSVQIHLVYEDPKSTRPTRADIRFSDGQDLVKGDTLSAKDPLHAQHNKWANLLTSNHSLFNAILSIADLHKL</sequence>
<name>A0A9P6RP42_9FUNG</name>
<dbReference type="AlphaFoldDB" id="A0A9P6RP42"/>
<dbReference type="OrthoDB" id="10050372at2759"/>
<proteinExistence type="inferred from homology"/>
<protein>
    <submittedName>
        <fullName evidence="8">Uncharacterized protein</fullName>
    </submittedName>
</protein>
<comment type="subcellular location">
    <subcellularLocation>
        <location evidence="2">Chromosome</location>
        <location evidence="2">Centromere</location>
    </subcellularLocation>
    <subcellularLocation>
        <location evidence="1">Nucleus</location>
    </subcellularLocation>
</comment>
<feature type="region of interest" description="Disordered" evidence="7">
    <location>
        <begin position="12"/>
        <end position="33"/>
    </location>
</feature>
<comment type="similarity">
    <text evidence="3">Belongs to the CENP-O/MCM21 family.</text>
</comment>
<dbReference type="Pfam" id="PF09496">
    <property type="entry name" value="CENP-O"/>
    <property type="match status" value="1"/>
</dbReference>
<organism evidence="8 9">
    <name type="scientific">Linnemannia gamsii</name>
    <dbReference type="NCBI Taxonomy" id="64522"/>
    <lineage>
        <taxon>Eukaryota</taxon>
        <taxon>Fungi</taxon>
        <taxon>Fungi incertae sedis</taxon>
        <taxon>Mucoromycota</taxon>
        <taxon>Mortierellomycotina</taxon>
        <taxon>Mortierellomycetes</taxon>
        <taxon>Mortierellales</taxon>
        <taxon>Mortierellaceae</taxon>
        <taxon>Linnemannia</taxon>
    </lineage>
</organism>
<evidence type="ECO:0000313" key="8">
    <source>
        <dbReference type="EMBL" id="KAG0321662.1"/>
    </source>
</evidence>
<keyword evidence="6" id="KW-0137">Centromere</keyword>
<reference evidence="8" key="1">
    <citation type="journal article" date="2020" name="Fungal Divers.">
        <title>Resolving the Mortierellaceae phylogeny through synthesis of multi-gene phylogenetics and phylogenomics.</title>
        <authorList>
            <person name="Vandepol N."/>
            <person name="Liber J."/>
            <person name="Desiro A."/>
            <person name="Na H."/>
            <person name="Kennedy M."/>
            <person name="Barry K."/>
            <person name="Grigoriev I.V."/>
            <person name="Miller A.N."/>
            <person name="O'Donnell K."/>
            <person name="Stajich J.E."/>
            <person name="Bonito G."/>
        </authorList>
    </citation>
    <scope>NUCLEOTIDE SEQUENCE</scope>
    <source>
        <strain evidence="8">NVP60</strain>
    </source>
</reference>
<dbReference type="EMBL" id="JAAAIN010000056">
    <property type="protein sequence ID" value="KAG0321662.1"/>
    <property type="molecule type" value="Genomic_DNA"/>
</dbReference>
<dbReference type="PANTHER" id="PTHR14582">
    <property type="entry name" value="INNER KINETOCHORE SUBUNIT MAL2"/>
    <property type="match status" value="1"/>
</dbReference>
<evidence type="ECO:0000256" key="1">
    <source>
        <dbReference type="ARBA" id="ARBA00004123"/>
    </source>
</evidence>
<keyword evidence="5" id="KW-0539">Nucleus</keyword>
<evidence type="ECO:0000256" key="4">
    <source>
        <dbReference type="ARBA" id="ARBA00022454"/>
    </source>
</evidence>
<evidence type="ECO:0000256" key="5">
    <source>
        <dbReference type="ARBA" id="ARBA00023242"/>
    </source>
</evidence>
<keyword evidence="4" id="KW-0158">Chromosome</keyword>